<protein>
    <recommendedName>
        <fullName evidence="3">DUF1778 domain-containing protein</fullName>
    </recommendedName>
</protein>
<dbReference type="RefSeq" id="WP_172146501.1">
    <property type="nucleotide sequence ID" value="NZ_JAAIIJ010000024.1"/>
</dbReference>
<dbReference type="Proteomes" id="UP000553756">
    <property type="component" value="Unassembled WGS sequence"/>
</dbReference>
<reference evidence="1 2" key="1">
    <citation type="submission" date="2020-02" db="EMBL/GenBank/DDBJ databases">
        <title>Characterization of phylogenetic diversity of novel bifidobacterial species isolated in Czech ZOOs.</title>
        <authorList>
            <person name="Lugli G.A."/>
            <person name="Vera N.B."/>
            <person name="Ventura M."/>
        </authorList>
    </citation>
    <scope>NUCLEOTIDE SEQUENCE [LARGE SCALE GENOMIC DNA]</scope>
    <source>
        <strain evidence="1 2">DSM 109963</strain>
    </source>
</reference>
<evidence type="ECO:0000313" key="1">
    <source>
        <dbReference type="EMBL" id="NMN02615.1"/>
    </source>
</evidence>
<name>A0ABX1SXR1_9BIFI</name>
<sequence length="63" mass="7252">MAYTIEDFAREHNITPEESAAVEAHTLEKTCLSAKAFDEFKDALDRPMPEAMQELLAREPKWK</sequence>
<accession>A0ABX1SXR1</accession>
<organism evidence="1 2">
    <name type="scientific">Bifidobacterium panos</name>
    <dbReference type="NCBI Taxonomy" id="2675321"/>
    <lineage>
        <taxon>Bacteria</taxon>
        <taxon>Bacillati</taxon>
        <taxon>Actinomycetota</taxon>
        <taxon>Actinomycetes</taxon>
        <taxon>Bifidobacteriales</taxon>
        <taxon>Bifidobacteriaceae</taxon>
        <taxon>Bifidobacterium</taxon>
    </lineage>
</organism>
<comment type="caution">
    <text evidence="1">The sequence shown here is derived from an EMBL/GenBank/DDBJ whole genome shotgun (WGS) entry which is preliminary data.</text>
</comment>
<gene>
    <name evidence="1" type="ORF">G1C94_1237</name>
</gene>
<keyword evidence="2" id="KW-1185">Reference proteome</keyword>
<evidence type="ECO:0008006" key="3">
    <source>
        <dbReference type="Google" id="ProtNLM"/>
    </source>
</evidence>
<proteinExistence type="predicted"/>
<evidence type="ECO:0000313" key="2">
    <source>
        <dbReference type="Proteomes" id="UP000553756"/>
    </source>
</evidence>
<dbReference type="EMBL" id="JAAIIJ010000024">
    <property type="protein sequence ID" value="NMN02615.1"/>
    <property type="molecule type" value="Genomic_DNA"/>
</dbReference>